<evidence type="ECO:0000313" key="2">
    <source>
        <dbReference type="EMBL" id="KAF2262721.1"/>
    </source>
</evidence>
<feature type="domain" description="AB hydrolase-1" evidence="1">
    <location>
        <begin position="5"/>
        <end position="247"/>
    </location>
</feature>
<dbReference type="Gene3D" id="3.40.50.1820">
    <property type="entry name" value="alpha/beta hydrolase"/>
    <property type="match status" value="1"/>
</dbReference>
<comment type="caution">
    <text evidence="2">The sequence shown here is derived from an EMBL/GenBank/DDBJ whole genome shotgun (WGS) entry which is preliminary data.</text>
</comment>
<evidence type="ECO:0000313" key="3">
    <source>
        <dbReference type="Proteomes" id="UP000800093"/>
    </source>
</evidence>
<dbReference type="InterPro" id="IPR052897">
    <property type="entry name" value="Sec-Metab_Biosynth_Hydrolase"/>
</dbReference>
<evidence type="ECO:0000259" key="1">
    <source>
        <dbReference type="Pfam" id="PF12697"/>
    </source>
</evidence>
<sequence>MTSTVIICPGAWSTVQFFQPVMQAFEARGYPTVWAGPSGYPEHDPSIDPPMNLDAKYLRERVLEPLIAEGRDVVLFMHSYGGIYGPASVQGLSKKERATKGLKGGVIALLYAAAFVARKGTSAIAAMGLDPNNFPDWIVHDKAGGWVTMSKSHAVAMLYHDLPIEDAEKFAVTLPRQPYSCFSLPVHWDPYDDPHFKGTFAYIFTDADRILPYNLQQQYVDIGGIQKTLVLQGSSHSPHLEQPAELVKYAEDLLKQITENEDGQARA</sequence>
<dbReference type="InterPro" id="IPR029058">
    <property type="entry name" value="AB_hydrolase_fold"/>
</dbReference>
<dbReference type="PANTHER" id="PTHR37017">
    <property type="entry name" value="AB HYDROLASE-1 DOMAIN-CONTAINING PROTEIN-RELATED"/>
    <property type="match status" value="1"/>
</dbReference>
<reference evidence="3" key="1">
    <citation type="journal article" date="2020" name="Stud. Mycol.">
        <title>101 Dothideomycetes genomes: A test case for predicting lifestyles and emergence of pathogens.</title>
        <authorList>
            <person name="Haridas S."/>
            <person name="Albert R."/>
            <person name="Binder M."/>
            <person name="Bloem J."/>
            <person name="LaButti K."/>
            <person name="Salamov A."/>
            <person name="Andreopoulos B."/>
            <person name="Baker S."/>
            <person name="Barry K."/>
            <person name="Bills G."/>
            <person name="Bluhm B."/>
            <person name="Cannon C."/>
            <person name="Castanera R."/>
            <person name="Culley D."/>
            <person name="Daum C."/>
            <person name="Ezra D."/>
            <person name="Gonzalez J."/>
            <person name="Henrissat B."/>
            <person name="Kuo A."/>
            <person name="Liang C."/>
            <person name="Lipzen A."/>
            <person name="Lutzoni F."/>
            <person name="Magnuson J."/>
            <person name="Mondo S."/>
            <person name="Nolan M."/>
            <person name="Ohm R."/>
            <person name="Pangilinan J."/>
            <person name="Park H.-J."/>
            <person name="Ramirez L."/>
            <person name="Alfaro M."/>
            <person name="Sun H."/>
            <person name="Tritt A."/>
            <person name="Yoshinaga Y."/>
            <person name="Zwiers L.-H."/>
            <person name="Turgeon B."/>
            <person name="Goodwin S."/>
            <person name="Spatafora J."/>
            <person name="Crous P."/>
            <person name="Grigoriev I."/>
        </authorList>
    </citation>
    <scope>NUCLEOTIDE SEQUENCE [LARGE SCALE GENOMIC DNA]</scope>
    <source>
        <strain evidence="3">CBS 304.66</strain>
    </source>
</reference>
<name>A0A9P4N7R2_9PLEO</name>
<dbReference type="AlphaFoldDB" id="A0A9P4N7R2"/>
<dbReference type="OrthoDB" id="408373at2759"/>
<accession>A0A9P4N7R2</accession>
<keyword evidence="3" id="KW-1185">Reference proteome</keyword>
<proteinExistence type="predicted"/>
<dbReference type="EMBL" id="ML986637">
    <property type="protein sequence ID" value="KAF2262721.1"/>
    <property type="molecule type" value="Genomic_DNA"/>
</dbReference>
<dbReference type="Pfam" id="PF12697">
    <property type="entry name" value="Abhydrolase_6"/>
    <property type="match status" value="1"/>
</dbReference>
<dbReference type="PANTHER" id="PTHR37017:SF13">
    <property type="entry name" value="AB HYDROLASE-1 DOMAIN-CONTAINING PROTEIN"/>
    <property type="match status" value="1"/>
</dbReference>
<organism evidence="2 3">
    <name type="scientific">Lojkania enalia</name>
    <dbReference type="NCBI Taxonomy" id="147567"/>
    <lineage>
        <taxon>Eukaryota</taxon>
        <taxon>Fungi</taxon>
        <taxon>Dikarya</taxon>
        <taxon>Ascomycota</taxon>
        <taxon>Pezizomycotina</taxon>
        <taxon>Dothideomycetes</taxon>
        <taxon>Pleosporomycetidae</taxon>
        <taxon>Pleosporales</taxon>
        <taxon>Pleosporales incertae sedis</taxon>
        <taxon>Lojkania</taxon>
    </lineage>
</organism>
<dbReference type="InterPro" id="IPR000073">
    <property type="entry name" value="AB_hydrolase_1"/>
</dbReference>
<protein>
    <submittedName>
        <fullName evidence="2">Alpha/beta-hydrolase</fullName>
    </submittedName>
</protein>
<gene>
    <name evidence="2" type="ORF">CC78DRAFT_554421</name>
</gene>
<dbReference type="Proteomes" id="UP000800093">
    <property type="component" value="Unassembled WGS sequence"/>
</dbReference>
<dbReference type="SUPFAM" id="SSF53474">
    <property type="entry name" value="alpha/beta-Hydrolases"/>
    <property type="match status" value="1"/>
</dbReference>